<evidence type="ECO:0000256" key="5">
    <source>
        <dbReference type="PROSITE-ProRule" id="PRU00335"/>
    </source>
</evidence>
<protein>
    <submittedName>
        <fullName evidence="7">HTH-type transcriptional regulator AcrR</fullName>
    </submittedName>
</protein>
<dbReference type="InterPro" id="IPR001647">
    <property type="entry name" value="HTH_TetR"/>
</dbReference>
<sequence length="197" mass="22670">MATRQQEKSRQTMRELMDSAIELFGTQGFASTSVAEITDHAGYAKGSFYRHWNSKDELFLQIVERKFKEYRATRHDRVQRAADLREAMGIIWDFLETIVADRNWSAIFLEFTIHAATNESLRRLLNQSDYRLSDRVFADLVRDHVTGDFPPEKIGALNTALFEGFLIHRALGTETLSLTEVREAAIDLAVRNGTRRD</sequence>
<dbReference type="EMBL" id="LKAQ01000004">
    <property type="protein sequence ID" value="OIQ49195.1"/>
    <property type="molecule type" value="Genomic_DNA"/>
</dbReference>
<dbReference type="InterPro" id="IPR039538">
    <property type="entry name" value="BetI_C"/>
</dbReference>
<evidence type="ECO:0000313" key="8">
    <source>
        <dbReference type="Proteomes" id="UP000181901"/>
    </source>
</evidence>
<dbReference type="InterPro" id="IPR009057">
    <property type="entry name" value="Homeodomain-like_sf"/>
</dbReference>
<evidence type="ECO:0000313" key="7">
    <source>
        <dbReference type="EMBL" id="OIQ49195.1"/>
    </source>
</evidence>
<dbReference type="SUPFAM" id="SSF46689">
    <property type="entry name" value="Homeodomain-like"/>
    <property type="match status" value="1"/>
</dbReference>
<keyword evidence="4" id="KW-0804">Transcription</keyword>
<dbReference type="Pfam" id="PF00440">
    <property type="entry name" value="TetR_N"/>
    <property type="match status" value="1"/>
</dbReference>
<dbReference type="Gene3D" id="1.10.357.10">
    <property type="entry name" value="Tetracycline Repressor, domain 2"/>
    <property type="match status" value="1"/>
</dbReference>
<feature type="domain" description="HTH tetR-type" evidence="6">
    <location>
        <begin position="10"/>
        <end position="70"/>
    </location>
</feature>
<keyword evidence="2" id="KW-0805">Transcription regulation</keyword>
<dbReference type="InterPro" id="IPR036271">
    <property type="entry name" value="Tet_transcr_reg_TetR-rel_C_sf"/>
</dbReference>
<comment type="caution">
    <text evidence="7">The sequence shown here is derived from an EMBL/GenBank/DDBJ whole genome shotgun (WGS) entry which is preliminary data.</text>
</comment>
<feature type="DNA-binding region" description="H-T-H motif" evidence="5">
    <location>
        <begin position="33"/>
        <end position="52"/>
    </location>
</feature>
<gene>
    <name evidence="7" type="primary">acrR_1</name>
    <name evidence="7" type="ORF">BerOc1_01119</name>
</gene>
<name>A0A1J5N0M3_9BACT</name>
<dbReference type="OrthoDB" id="5816932at2"/>
<dbReference type="GO" id="GO:0003677">
    <property type="term" value="F:DNA binding"/>
    <property type="evidence" value="ECO:0007669"/>
    <property type="project" value="UniProtKB-UniRule"/>
</dbReference>
<evidence type="ECO:0000259" key="6">
    <source>
        <dbReference type="PROSITE" id="PS50977"/>
    </source>
</evidence>
<dbReference type="Proteomes" id="UP000181901">
    <property type="component" value="Unassembled WGS sequence"/>
</dbReference>
<evidence type="ECO:0000256" key="3">
    <source>
        <dbReference type="ARBA" id="ARBA00023125"/>
    </source>
</evidence>
<organism evidence="7 8">
    <name type="scientific">Pseudodesulfovibrio hydrargyri</name>
    <dbReference type="NCBI Taxonomy" id="2125990"/>
    <lineage>
        <taxon>Bacteria</taxon>
        <taxon>Pseudomonadati</taxon>
        <taxon>Thermodesulfobacteriota</taxon>
        <taxon>Desulfovibrionia</taxon>
        <taxon>Desulfovibrionales</taxon>
        <taxon>Desulfovibrionaceae</taxon>
    </lineage>
</organism>
<proteinExistence type="predicted"/>
<dbReference type="RefSeq" id="WP_071544743.1">
    <property type="nucleotide sequence ID" value="NZ_LKAQ01000004.1"/>
</dbReference>
<reference evidence="7 8" key="1">
    <citation type="submission" date="2015-09" db="EMBL/GenBank/DDBJ databases">
        <title>Genome of Desulfovibrio dechloracetivorans BerOc1, a mercury methylating strain isolated from highly hydrocarbons and metals contaminated coastal sediments.</title>
        <authorList>
            <person name="Goni Urriza M."/>
            <person name="Gassie C."/>
            <person name="Bouchez O."/>
            <person name="Klopp C."/>
            <person name="Ranchou-Peyruse A."/>
            <person name="Remy G."/>
        </authorList>
    </citation>
    <scope>NUCLEOTIDE SEQUENCE [LARGE SCALE GENOMIC DNA]</scope>
    <source>
        <strain evidence="7 8">BerOc1</strain>
    </source>
</reference>
<evidence type="ECO:0000256" key="2">
    <source>
        <dbReference type="ARBA" id="ARBA00023015"/>
    </source>
</evidence>
<keyword evidence="1" id="KW-0678">Repressor</keyword>
<dbReference type="PRINTS" id="PR00455">
    <property type="entry name" value="HTHTETR"/>
</dbReference>
<evidence type="ECO:0000256" key="4">
    <source>
        <dbReference type="ARBA" id="ARBA00023163"/>
    </source>
</evidence>
<accession>A0A1J5N0M3</accession>
<dbReference type="AlphaFoldDB" id="A0A1J5N0M3"/>
<dbReference type="SUPFAM" id="SSF48498">
    <property type="entry name" value="Tetracyclin repressor-like, C-terminal domain"/>
    <property type="match status" value="1"/>
</dbReference>
<dbReference type="PROSITE" id="PS50977">
    <property type="entry name" value="HTH_TETR_2"/>
    <property type="match status" value="1"/>
</dbReference>
<keyword evidence="3 5" id="KW-0238">DNA-binding</keyword>
<dbReference type="Pfam" id="PF13977">
    <property type="entry name" value="TetR_C_6"/>
    <property type="match status" value="1"/>
</dbReference>
<evidence type="ECO:0000256" key="1">
    <source>
        <dbReference type="ARBA" id="ARBA00022491"/>
    </source>
</evidence>
<keyword evidence="8" id="KW-1185">Reference proteome</keyword>
<dbReference type="PANTHER" id="PTHR47506:SF6">
    <property type="entry name" value="HTH-TYPE TRANSCRIPTIONAL REPRESSOR NEMR"/>
    <property type="match status" value="1"/>
</dbReference>
<dbReference type="PANTHER" id="PTHR47506">
    <property type="entry name" value="TRANSCRIPTIONAL REGULATORY PROTEIN"/>
    <property type="match status" value="1"/>
</dbReference>